<evidence type="ECO:0000313" key="3">
    <source>
        <dbReference type="Proteomes" id="UP000001732"/>
    </source>
</evidence>
<dbReference type="Proteomes" id="UP000001732">
    <property type="component" value="Chromosome"/>
</dbReference>
<dbReference type="PANTHER" id="PTHR41771">
    <property type="entry name" value="MEMBRANE PROTEIN-RELATED"/>
    <property type="match status" value="1"/>
</dbReference>
<protein>
    <submittedName>
        <fullName evidence="2">Transporter, putative</fullName>
    </submittedName>
</protein>
<evidence type="ECO:0000313" key="2">
    <source>
        <dbReference type="EMBL" id="ACI17342.1"/>
    </source>
</evidence>
<keyword evidence="1" id="KW-0472">Membrane</keyword>
<feature type="transmembrane region" description="Helical" evidence="1">
    <location>
        <begin position="199"/>
        <end position="224"/>
    </location>
</feature>
<dbReference type="eggNOG" id="COG5438">
    <property type="taxonomic scope" value="Bacteria"/>
</dbReference>
<dbReference type="PANTHER" id="PTHR41771:SF1">
    <property type="entry name" value="MEMBRANE PROTEIN"/>
    <property type="match status" value="1"/>
</dbReference>
<proteinExistence type="predicted"/>
<reference evidence="3" key="1">
    <citation type="submission" date="2008-08" db="EMBL/GenBank/DDBJ databases">
        <title>The complete genome sequence of Coprothermobacter proteolyticus strain ATCC 5245 / DSM 5265 / BT.</title>
        <authorList>
            <person name="Dodson R.J."/>
            <person name="Durkin A.S."/>
            <person name="Wu M."/>
            <person name="Eisen J."/>
            <person name="Sutton G."/>
        </authorList>
    </citation>
    <scope>NUCLEOTIDE SEQUENCE [LARGE SCALE GENOMIC DNA]</scope>
    <source>
        <strain evidence="3">ATCC 35245 / DSM 5265 / OCM 4 / BT</strain>
    </source>
</reference>
<evidence type="ECO:0000256" key="1">
    <source>
        <dbReference type="SAM" id="Phobius"/>
    </source>
</evidence>
<reference evidence="2 3" key="2">
    <citation type="journal article" date="2014" name="Genome Announc.">
        <title>Complete Genome Sequence of Coprothermobacter proteolyticus DSM 5265.</title>
        <authorList>
            <person name="Alexiev A."/>
            <person name="Coil D.A."/>
            <person name="Badger J.H."/>
            <person name="Enticknap J."/>
            <person name="Ward N."/>
            <person name="Robb F.T."/>
            <person name="Eisen J.A."/>
        </authorList>
    </citation>
    <scope>NUCLEOTIDE SEQUENCE [LARGE SCALE GENOMIC DNA]</scope>
    <source>
        <strain evidence="3">ATCC 35245 / DSM 5265 / OCM 4 / BT</strain>
    </source>
</reference>
<sequence>MPWIKRIIAIVLIVLLWQAPSFSMSGSITGDEQQEAFYRGSVEAVEQVLPQESSTIQLVSVKISEGPLKGQVIYAQNIYESSMYGSFLVSPGDKVFVYVIMDNGKVTDAYIQDLDRLSGTISTVLIFSLIVLLIAHLKGLDALLGLFLTGLFMWKMSIPMIAHGENPLAVGILTVIVGTVATITLVMDSLDKIMLSSAGTVLGVVSAYVFGLVAAKMTSIHGITSEIFSFFQFSALKNVNALTLFFSAIMIAALGAVMDVAVSIVSAARELKLQNPDIKFLALFSSLTRIGRDMIGTMVNTLIFAYAGSELGLLVYLYSSGENTAFKYITGEFFVGDVVRALSASAGLILTIPLTALMASLFYAKHKGVGREKFKHVD</sequence>
<dbReference type="EMBL" id="CP001145">
    <property type="protein sequence ID" value="ACI17342.1"/>
    <property type="molecule type" value="Genomic_DNA"/>
</dbReference>
<feature type="transmembrane region" description="Helical" evidence="1">
    <location>
        <begin position="244"/>
        <end position="265"/>
    </location>
</feature>
<feature type="transmembrane region" description="Helical" evidence="1">
    <location>
        <begin position="142"/>
        <end position="162"/>
    </location>
</feature>
<accession>B5Y9T6</accession>
<feature type="transmembrane region" description="Helical" evidence="1">
    <location>
        <begin position="299"/>
        <end position="318"/>
    </location>
</feature>
<dbReference type="HOGENOM" id="CLU_028166_4_0_9"/>
<keyword evidence="1" id="KW-1133">Transmembrane helix</keyword>
<keyword evidence="1" id="KW-0812">Transmembrane</keyword>
<feature type="transmembrane region" description="Helical" evidence="1">
    <location>
        <begin position="338"/>
        <end position="364"/>
    </location>
</feature>
<dbReference type="InterPro" id="IPR012507">
    <property type="entry name" value="YibE_F"/>
</dbReference>
<feature type="transmembrane region" description="Helical" evidence="1">
    <location>
        <begin position="117"/>
        <end position="135"/>
    </location>
</feature>
<dbReference type="Pfam" id="PF07907">
    <property type="entry name" value="YibE_F"/>
    <property type="match status" value="1"/>
</dbReference>
<name>B5Y9T6_COPPD</name>
<organism evidence="2 3">
    <name type="scientific">Coprothermobacter proteolyticus (strain ATCC 35245 / DSM 5265 / OCM 4 / BT)</name>
    <dbReference type="NCBI Taxonomy" id="309798"/>
    <lineage>
        <taxon>Bacteria</taxon>
        <taxon>Pseudomonadati</taxon>
        <taxon>Coprothermobacterota</taxon>
        <taxon>Coprothermobacteria</taxon>
        <taxon>Coprothermobacterales</taxon>
        <taxon>Coprothermobacteraceae</taxon>
        <taxon>Coprothermobacter</taxon>
    </lineage>
</organism>
<gene>
    <name evidence="2" type="ordered locus">COPRO5265_1227</name>
</gene>
<dbReference type="STRING" id="309798.COPRO5265_1227"/>
<dbReference type="AlphaFoldDB" id="B5Y9T6"/>
<keyword evidence="3" id="KW-1185">Reference proteome</keyword>
<dbReference type="KEGG" id="cpo:COPRO5265_1227"/>
<feature type="transmembrane region" description="Helical" evidence="1">
    <location>
        <begin position="168"/>
        <end position="187"/>
    </location>
</feature>